<dbReference type="InterPro" id="IPR030678">
    <property type="entry name" value="Peptide/Ni-bd"/>
</dbReference>
<feature type="chain" id="PRO_5037953241" evidence="4">
    <location>
        <begin position="28"/>
        <end position="607"/>
    </location>
</feature>
<dbReference type="SUPFAM" id="SSF53850">
    <property type="entry name" value="Periplasmic binding protein-like II"/>
    <property type="match status" value="1"/>
</dbReference>
<dbReference type="EMBL" id="CP060010">
    <property type="protein sequence ID" value="QTN35727.1"/>
    <property type="molecule type" value="Genomic_DNA"/>
</dbReference>
<dbReference type="KEGG" id="cact:HZ995_14850"/>
<dbReference type="Gene3D" id="3.40.190.10">
    <property type="entry name" value="Periplasmic binding protein-like II"/>
    <property type="match status" value="1"/>
</dbReference>
<evidence type="ECO:0000256" key="3">
    <source>
        <dbReference type="ARBA" id="ARBA00022729"/>
    </source>
</evidence>
<keyword evidence="3 4" id="KW-0732">Signal</keyword>
<feature type="signal peptide" evidence="4">
    <location>
        <begin position="1"/>
        <end position="27"/>
    </location>
</feature>
<sequence>MRPVKISAFLKKATAIAFVLMAPSAFAEPKHGIAMYGEPAMGPDFVSLPYVNPDAPKGGRIVTANTGGFDSLNPYIRKGSVPWQLRFFAVESLMGRNRDEPFALYGLLAETIETGPNREWVEFTLRPEAKFSDGSPVTVDDVIWSFETLGTVGHPRYRGFWGKIGSIEQTGDRSVRLTFNVDDRELALIAGLRPILQKAQWDGRDINDSTLEDIPITSSPYVVTDFEAGRYVTLTRNPDYWGKDLPLRRGTNNFDTIQIEHYGDGDVLFEAFKAGEVSFVREFNAENWASRYNFPRAEAGDVVKSEITHEKPSGITGFVMNTRRAPFDDIRVRDALMHAFNFEFVNDAMTKGRQPRITSYFSNSVLSKQDGPAAGRVADYLAPYAGSVPAGTIEGYTLPVSDGSERNRANVAKAMDLLMSAGFTVENGVMTQPNGEPFAFEILMKQSGSGFQDAGAVADIYAKALERLGIKATVVTVDNAQYKERETVFDFDMTYYRRSLSLSPGNEQNLYWGSAAADTEGSRNWMGVKSEAIDGLINEMLTARTQDDFVAATRALDRVLTAGRYVIPFWNFTVGRIAHDKTMKFSTDFPIYGDGVDWMPVTWWYEE</sequence>
<dbReference type="AlphaFoldDB" id="A0A975I781"/>
<evidence type="ECO:0000313" key="6">
    <source>
        <dbReference type="EMBL" id="QTN35727.1"/>
    </source>
</evidence>
<dbReference type="GO" id="GO:0030288">
    <property type="term" value="C:outer membrane-bounded periplasmic space"/>
    <property type="evidence" value="ECO:0007669"/>
    <property type="project" value="TreeGrafter"/>
</dbReference>
<protein>
    <submittedName>
        <fullName evidence="6">ABC transporter substrate-binding protein</fullName>
    </submittedName>
</protein>
<comment type="similarity">
    <text evidence="2">Belongs to the bacterial solute-binding protein 5 family.</text>
</comment>
<feature type="domain" description="Solute-binding protein family 5" evidence="5">
    <location>
        <begin position="104"/>
        <end position="512"/>
    </location>
</feature>
<name>A0A975I781_9RHOB</name>
<gene>
    <name evidence="6" type="ORF">HZ995_14850</name>
</gene>
<comment type="subcellular location">
    <subcellularLocation>
        <location evidence="1">Periplasm</location>
    </subcellularLocation>
</comment>
<dbReference type="PANTHER" id="PTHR30290">
    <property type="entry name" value="PERIPLASMIC BINDING COMPONENT OF ABC TRANSPORTER"/>
    <property type="match status" value="1"/>
</dbReference>
<evidence type="ECO:0000256" key="4">
    <source>
        <dbReference type="SAM" id="SignalP"/>
    </source>
</evidence>
<dbReference type="CDD" id="cd08497">
    <property type="entry name" value="MbnE-like"/>
    <property type="match status" value="1"/>
</dbReference>
<reference evidence="6" key="1">
    <citation type="submission" date="2020-07" db="EMBL/GenBank/DDBJ databases">
        <title>Genome sequences of bacteria associated with the marine, planktonic diatom Thalassiosira profunda strain ECT2AJA-044.</title>
        <authorList>
            <person name="Gargas C.B."/>
            <person name="Roberts W.R."/>
            <person name="Alverson A.J."/>
        </authorList>
    </citation>
    <scope>NUCLEOTIDE SEQUENCE</scope>
    <source>
        <strain evidence="6">ECT2AJA-044</strain>
    </source>
</reference>
<dbReference type="GO" id="GO:0043190">
    <property type="term" value="C:ATP-binding cassette (ABC) transporter complex"/>
    <property type="evidence" value="ECO:0007669"/>
    <property type="project" value="InterPro"/>
</dbReference>
<evidence type="ECO:0000256" key="2">
    <source>
        <dbReference type="ARBA" id="ARBA00005695"/>
    </source>
</evidence>
<dbReference type="Proteomes" id="UP000665026">
    <property type="component" value="Chromosome"/>
</dbReference>
<dbReference type="Gene3D" id="3.10.105.10">
    <property type="entry name" value="Dipeptide-binding Protein, Domain 3"/>
    <property type="match status" value="1"/>
</dbReference>
<evidence type="ECO:0000256" key="1">
    <source>
        <dbReference type="ARBA" id="ARBA00004418"/>
    </source>
</evidence>
<organism evidence="6 7">
    <name type="scientific">Cognatishimia activa</name>
    <dbReference type="NCBI Taxonomy" id="1715691"/>
    <lineage>
        <taxon>Bacteria</taxon>
        <taxon>Pseudomonadati</taxon>
        <taxon>Pseudomonadota</taxon>
        <taxon>Alphaproteobacteria</taxon>
        <taxon>Rhodobacterales</taxon>
        <taxon>Paracoccaceae</taxon>
        <taxon>Cognatishimia</taxon>
    </lineage>
</organism>
<dbReference type="Pfam" id="PF00496">
    <property type="entry name" value="SBP_bac_5"/>
    <property type="match status" value="1"/>
</dbReference>
<dbReference type="PIRSF" id="PIRSF002741">
    <property type="entry name" value="MppA"/>
    <property type="match status" value="1"/>
</dbReference>
<dbReference type="InterPro" id="IPR039424">
    <property type="entry name" value="SBP_5"/>
</dbReference>
<dbReference type="InterPro" id="IPR000914">
    <property type="entry name" value="SBP_5_dom"/>
</dbReference>
<evidence type="ECO:0000313" key="7">
    <source>
        <dbReference type="Proteomes" id="UP000665026"/>
    </source>
</evidence>
<dbReference type="GO" id="GO:0042884">
    <property type="term" value="P:microcin transport"/>
    <property type="evidence" value="ECO:0007669"/>
    <property type="project" value="TreeGrafter"/>
</dbReference>
<evidence type="ECO:0000259" key="5">
    <source>
        <dbReference type="Pfam" id="PF00496"/>
    </source>
</evidence>
<proteinExistence type="inferred from homology"/>
<dbReference type="GO" id="GO:1904680">
    <property type="term" value="F:peptide transmembrane transporter activity"/>
    <property type="evidence" value="ECO:0007669"/>
    <property type="project" value="TreeGrafter"/>
</dbReference>
<dbReference type="PANTHER" id="PTHR30290:SF64">
    <property type="entry name" value="ABC TRANSPORTER PERIPLASMIC BINDING PROTEIN"/>
    <property type="match status" value="1"/>
</dbReference>
<dbReference type="GO" id="GO:0015833">
    <property type="term" value="P:peptide transport"/>
    <property type="evidence" value="ECO:0007669"/>
    <property type="project" value="TreeGrafter"/>
</dbReference>
<accession>A0A975I781</accession>
<dbReference type="RefSeq" id="WP_209356431.1">
    <property type="nucleotide sequence ID" value="NZ_CP060010.1"/>
</dbReference>